<dbReference type="Proteomes" id="UP001163324">
    <property type="component" value="Chromosome 1"/>
</dbReference>
<evidence type="ECO:0000313" key="2">
    <source>
        <dbReference type="Proteomes" id="UP001163324"/>
    </source>
</evidence>
<sequence>MYLTRKSSRLAAAVVALGHLASASSSQRNYTANDCVFEWNSTLTADDRPVNSSRTAPLDLGGDDDPCFPEGFAGSKEGNDTEFCMFMFPGVNQVNTAVGDDTNADFNATCNGVLSPACQDAMRNASQLVEGYNYCAGFGNTVSDASLAVNEACGNGMQAVVAPTFTTRELTGAEENCTVRDTIRRPDGVPDDYETMSMQVSILHTRYLDFTAAYDGYSRESIPVVMRVKSAGSDDFVSVLGCLPPDQVADGSRKPGGKFPHPALFEGEGEGNNGGISDDSNDDDSLAASWAPSRLGLAVVALTVYVGLVM</sequence>
<organism evidence="1 2">
    <name type="scientific">Trichothecium roseum</name>
    <dbReference type="NCBI Taxonomy" id="47278"/>
    <lineage>
        <taxon>Eukaryota</taxon>
        <taxon>Fungi</taxon>
        <taxon>Dikarya</taxon>
        <taxon>Ascomycota</taxon>
        <taxon>Pezizomycotina</taxon>
        <taxon>Sordariomycetes</taxon>
        <taxon>Hypocreomycetidae</taxon>
        <taxon>Hypocreales</taxon>
        <taxon>Hypocreales incertae sedis</taxon>
        <taxon>Trichothecium</taxon>
    </lineage>
</organism>
<keyword evidence="2" id="KW-1185">Reference proteome</keyword>
<reference evidence="1" key="1">
    <citation type="submission" date="2022-10" db="EMBL/GenBank/DDBJ databases">
        <title>Complete Genome of Trichothecium roseum strain YXFP-22015, a Plant Pathogen Isolated from Citrus.</title>
        <authorList>
            <person name="Wang Y."/>
            <person name="Zhu L."/>
        </authorList>
    </citation>
    <scope>NUCLEOTIDE SEQUENCE</scope>
    <source>
        <strain evidence="1">YXFP-22015</strain>
    </source>
</reference>
<gene>
    <name evidence="1" type="ORF">N3K66_000222</name>
</gene>
<dbReference type="EMBL" id="CM047940">
    <property type="protein sequence ID" value="KAI9903693.1"/>
    <property type="molecule type" value="Genomic_DNA"/>
</dbReference>
<protein>
    <submittedName>
        <fullName evidence="1">Uncharacterized protein</fullName>
    </submittedName>
</protein>
<name>A0ACC0VD51_9HYPO</name>
<proteinExistence type="predicted"/>
<comment type="caution">
    <text evidence="1">The sequence shown here is derived from an EMBL/GenBank/DDBJ whole genome shotgun (WGS) entry which is preliminary data.</text>
</comment>
<accession>A0ACC0VD51</accession>
<evidence type="ECO:0000313" key="1">
    <source>
        <dbReference type="EMBL" id="KAI9903693.1"/>
    </source>
</evidence>